<reference evidence="1 2" key="1">
    <citation type="submission" date="2024-09" db="EMBL/GenBank/DDBJ databases">
        <title>Rethinking Asexuality: The Enigmatic Case of Functional Sexual Genes in Lepraria (Stereocaulaceae).</title>
        <authorList>
            <person name="Doellman M."/>
            <person name="Sun Y."/>
            <person name="Barcenas-Pena A."/>
            <person name="Lumbsch H.T."/>
            <person name="Grewe F."/>
        </authorList>
    </citation>
    <scope>NUCLEOTIDE SEQUENCE [LARGE SCALE GENOMIC DNA]</scope>
    <source>
        <strain evidence="1 2">Mercado 3170</strain>
    </source>
</reference>
<sequence length="225" mass="26301">METYPVSTRRRLQDQVFVWDSRFGSRQKHHLESHRLTPENQDSIVTTFIRELRSRLDSPQHDYTALRDFLEKANEDDLKAIRGSAHDDKIRILLDDRRDDTGWEVNGLRHWARDWNSYADGYPPEGQNVVSSMMNAKGLYRKQQRSQLADGAERRILCISDLSPLCGLALIATAPRYQAPILRDYLQRYIRKCVFFGVQISVGFTLEFHLPYYALRSHAEKKEDS</sequence>
<protein>
    <submittedName>
        <fullName evidence="1">Uncharacterized protein</fullName>
    </submittedName>
</protein>
<dbReference type="Proteomes" id="UP001590950">
    <property type="component" value="Unassembled WGS sequence"/>
</dbReference>
<organism evidence="1 2">
    <name type="scientific">Stereocaulon virgatum</name>
    <dbReference type="NCBI Taxonomy" id="373712"/>
    <lineage>
        <taxon>Eukaryota</taxon>
        <taxon>Fungi</taxon>
        <taxon>Dikarya</taxon>
        <taxon>Ascomycota</taxon>
        <taxon>Pezizomycotina</taxon>
        <taxon>Lecanoromycetes</taxon>
        <taxon>OSLEUM clade</taxon>
        <taxon>Lecanoromycetidae</taxon>
        <taxon>Lecanorales</taxon>
        <taxon>Lecanorineae</taxon>
        <taxon>Stereocaulaceae</taxon>
        <taxon>Stereocaulon</taxon>
    </lineage>
</organism>
<evidence type="ECO:0000313" key="1">
    <source>
        <dbReference type="EMBL" id="KAL2047058.1"/>
    </source>
</evidence>
<dbReference type="EMBL" id="JBEFKJ010000003">
    <property type="protein sequence ID" value="KAL2047058.1"/>
    <property type="molecule type" value="Genomic_DNA"/>
</dbReference>
<evidence type="ECO:0000313" key="2">
    <source>
        <dbReference type="Proteomes" id="UP001590950"/>
    </source>
</evidence>
<accession>A0ABR4APL2</accession>
<name>A0ABR4APL2_9LECA</name>
<proteinExistence type="predicted"/>
<gene>
    <name evidence="1" type="ORF">N7G274_001077</name>
</gene>
<comment type="caution">
    <text evidence="1">The sequence shown here is derived from an EMBL/GenBank/DDBJ whole genome shotgun (WGS) entry which is preliminary data.</text>
</comment>
<keyword evidence="2" id="KW-1185">Reference proteome</keyword>